<dbReference type="PANTHER" id="PTHR40076">
    <property type="entry name" value="MEMBRANE PROTEIN-RELATED"/>
    <property type="match status" value="1"/>
</dbReference>
<dbReference type="EMBL" id="DVKS01000183">
    <property type="protein sequence ID" value="HIT42540.1"/>
    <property type="molecule type" value="Genomic_DNA"/>
</dbReference>
<comment type="caution">
    <text evidence="2">The sequence shown here is derived from an EMBL/GenBank/DDBJ whole genome shotgun (WGS) entry which is preliminary data.</text>
</comment>
<evidence type="ECO:0000313" key="2">
    <source>
        <dbReference type="EMBL" id="HIT42540.1"/>
    </source>
</evidence>
<feature type="transmembrane region" description="Helical" evidence="1">
    <location>
        <begin position="65"/>
        <end position="92"/>
    </location>
</feature>
<proteinExistence type="predicted"/>
<feature type="transmembrane region" description="Helical" evidence="1">
    <location>
        <begin position="131"/>
        <end position="150"/>
    </location>
</feature>
<sequence length="272" mass="30906">MWTRAELKSRAKEGLRRYYWYGLLVVFVAGILGAGSSEGYVPTGVTSTVNTAETNSIIAGNDMEFLLILLCVMFVIFAVVILFSIFVSNVVAVGKCRYFSMSTLEQRNAGFEELFGGFKKGRYMNIVKVQFLRGLYEFLWSLLLIIPGIIKHYEYYMVPYLVAEYPSMDSKEIFRLSKQMMDGNKFATWVLELSFIGWYLLGVLCCCIGGFFVNPYYEATLAELYLKLREDRLGIARNGAHAPDADGAVYTQQAQGENWQGGSFYQDPNKRF</sequence>
<evidence type="ECO:0000256" key="1">
    <source>
        <dbReference type="SAM" id="Phobius"/>
    </source>
</evidence>
<keyword evidence="1" id="KW-1133">Transmembrane helix</keyword>
<dbReference type="Pfam" id="PF06161">
    <property type="entry name" value="DUF975"/>
    <property type="match status" value="1"/>
</dbReference>
<reference evidence="2" key="2">
    <citation type="journal article" date="2021" name="PeerJ">
        <title>Extensive microbial diversity within the chicken gut microbiome revealed by metagenomics and culture.</title>
        <authorList>
            <person name="Gilroy R."/>
            <person name="Ravi A."/>
            <person name="Getino M."/>
            <person name="Pursley I."/>
            <person name="Horton D.L."/>
            <person name="Alikhan N.F."/>
            <person name="Baker D."/>
            <person name="Gharbi K."/>
            <person name="Hall N."/>
            <person name="Watson M."/>
            <person name="Adriaenssens E.M."/>
            <person name="Foster-Nyarko E."/>
            <person name="Jarju S."/>
            <person name="Secka A."/>
            <person name="Antonio M."/>
            <person name="Oren A."/>
            <person name="Chaudhuri R.R."/>
            <person name="La Ragione R."/>
            <person name="Hildebrand F."/>
            <person name="Pallen M.J."/>
        </authorList>
    </citation>
    <scope>NUCLEOTIDE SEQUENCE</scope>
    <source>
        <strain evidence="2">CHK123-3438</strain>
    </source>
</reference>
<reference evidence="2" key="1">
    <citation type="submission" date="2020-10" db="EMBL/GenBank/DDBJ databases">
        <authorList>
            <person name="Gilroy R."/>
        </authorList>
    </citation>
    <scope>NUCLEOTIDE SEQUENCE</scope>
    <source>
        <strain evidence="2">CHK123-3438</strain>
    </source>
</reference>
<keyword evidence="1" id="KW-0472">Membrane</keyword>
<dbReference type="InterPro" id="IPR010380">
    <property type="entry name" value="DUF975"/>
</dbReference>
<protein>
    <submittedName>
        <fullName evidence="2">DUF975 family protein</fullName>
    </submittedName>
</protein>
<organism evidence="2 3">
    <name type="scientific">Candidatus Caccovicinus merdipullorum</name>
    <dbReference type="NCBI Taxonomy" id="2840724"/>
    <lineage>
        <taxon>Bacteria</taxon>
        <taxon>Bacillati</taxon>
        <taxon>Bacillota</taxon>
        <taxon>Clostridia</taxon>
        <taxon>Eubacteriales</taxon>
        <taxon>Candidatus Caccovicinus</taxon>
    </lineage>
</organism>
<evidence type="ECO:0000313" key="3">
    <source>
        <dbReference type="Proteomes" id="UP000886860"/>
    </source>
</evidence>
<keyword evidence="1" id="KW-0812">Transmembrane</keyword>
<feature type="transmembrane region" description="Helical" evidence="1">
    <location>
        <begin position="196"/>
        <end position="217"/>
    </location>
</feature>
<dbReference type="Proteomes" id="UP000886860">
    <property type="component" value="Unassembled WGS sequence"/>
</dbReference>
<gene>
    <name evidence="2" type="ORF">IAB60_10705</name>
</gene>
<feature type="transmembrane region" description="Helical" evidence="1">
    <location>
        <begin position="18"/>
        <end position="36"/>
    </location>
</feature>
<accession>A0A9D1GKD8</accession>
<name>A0A9D1GKD8_9FIRM</name>
<dbReference type="PANTHER" id="PTHR40076:SF1">
    <property type="entry name" value="MEMBRANE PROTEIN"/>
    <property type="match status" value="1"/>
</dbReference>
<dbReference type="AlphaFoldDB" id="A0A9D1GKD8"/>